<protein>
    <submittedName>
        <fullName evidence="1">Uncharacterized protein</fullName>
    </submittedName>
</protein>
<accession>A0A069ZZ14</accession>
<gene>
    <name evidence="1" type="ORF">BD36_04495</name>
</gene>
<dbReference type="KEGG" id="cmg:NC81_04245"/>
<dbReference type="OMA" id="EMHSEAI"/>
<dbReference type="Proteomes" id="UP000260363">
    <property type="component" value="Chromosome"/>
</dbReference>
<dbReference type="AlphaFoldDB" id="A0A069ZZ14"/>
<evidence type="ECO:0000313" key="1">
    <source>
        <dbReference type="EMBL" id="AJR10902.1"/>
    </source>
</evidence>
<dbReference type="RefSeq" id="WP_010231717.1">
    <property type="nucleotide sequence ID" value="NZ_CP007217.1"/>
</dbReference>
<sequence>MAFSYKLRFSWLNSLVFCAFLLPSCGYTVVSPYRVDKELSLSKGIYICPIAEDSLGEVVSALSYELEKRNLRTRLHESSADYVLKVLLFNETDENIGFAFTPKKPGEQTAKHFIVSNEGRLALSAKVQLIKKCSQEVVIEKCLRESVIFDFQPDLGTADAHQLALGQFEMHNEATKSAHRILYSKLAETIVQQVYYDLF</sequence>
<dbReference type="KEGG" id="cmm:NC80_04225"/>
<reference evidence="1 2" key="1">
    <citation type="submission" date="2014-02" db="EMBL/GenBank/DDBJ databases">
        <authorList>
            <person name="Chen C."/>
            <person name="Conrad T.A."/>
            <person name="Zhou Z."/>
            <person name="Lai Z."/>
            <person name="Zhong G."/>
        </authorList>
    </citation>
    <scope>NUCLEOTIDE SEQUENCE [LARGE SCALE GENOMIC DNA]</scope>
    <source>
        <strain evidence="1 2">Nigg3-28</strain>
    </source>
</reference>
<dbReference type="GeneID" id="1246204"/>
<dbReference type="EMBL" id="CP007217">
    <property type="protein sequence ID" value="AJR10902.1"/>
    <property type="molecule type" value="Genomic_DNA"/>
</dbReference>
<name>A0A069ZZ14_CHLMR</name>
<dbReference type="KEGG" id="cmx:DNC_04255"/>
<organism evidence="1 2">
    <name type="scientific">Chlamydia muridarum</name>
    <dbReference type="NCBI Taxonomy" id="83560"/>
    <lineage>
        <taxon>Bacteria</taxon>
        <taxon>Pseudomonadati</taxon>
        <taxon>Chlamydiota</taxon>
        <taxon>Chlamydiia</taxon>
        <taxon>Chlamydiales</taxon>
        <taxon>Chlamydiaceae</taxon>
        <taxon>Chlamydia/Chlamydophila group</taxon>
        <taxon>Chlamydia</taxon>
    </lineage>
</organism>
<proteinExistence type="predicted"/>
<dbReference type="STRING" id="83560.NC80_04225"/>
<evidence type="ECO:0000313" key="2">
    <source>
        <dbReference type="Proteomes" id="UP000260363"/>
    </source>
</evidence>
<dbReference type="PATRIC" id="fig|83560.10.peg.864"/>